<dbReference type="AlphaFoldDB" id="A0A0E2D2B3"/>
<keyword evidence="1" id="KW-1133">Transmembrane helix</keyword>
<evidence type="ECO:0000313" key="2">
    <source>
        <dbReference type="EMBL" id="EKR53721.1"/>
    </source>
</evidence>
<dbReference type="RefSeq" id="WP_000966589.1">
    <property type="nucleotide sequence ID" value="NZ_AHNR02000063.1"/>
</dbReference>
<feature type="transmembrane region" description="Helical" evidence="1">
    <location>
        <begin position="20"/>
        <end position="49"/>
    </location>
</feature>
<protein>
    <recommendedName>
        <fullName evidence="4">Cytochrome oxidase</fullName>
    </recommendedName>
</protein>
<evidence type="ECO:0000313" key="3">
    <source>
        <dbReference type="Proteomes" id="UP000001340"/>
    </source>
</evidence>
<dbReference type="EMBL" id="AHNR02000063">
    <property type="protein sequence ID" value="EKR53721.1"/>
    <property type="molecule type" value="Genomic_DNA"/>
</dbReference>
<keyword evidence="1" id="KW-0472">Membrane</keyword>
<feature type="transmembrane region" description="Helical" evidence="1">
    <location>
        <begin position="127"/>
        <end position="148"/>
    </location>
</feature>
<reference evidence="2 3" key="1">
    <citation type="submission" date="2012-10" db="EMBL/GenBank/DDBJ databases">
        <authorList>
            <person name="Harkins D.M."/>
            <person name="Durkin A.S."/>
            <person name="Brinkac L.M."/>
            <person name="Haft D.H."/>
            <person name="Selengut J.D."/>
            <person name="Sanka R."/>
            <person name="DePew J."/>
            <person name="Purushe J."/>
            <person name="Chanthongthip A."/>
            <person name="Lattana O."/>
            <person name="Phetsouvanh R."/>
            <person name="Newton P.N."/>
            <person name="Vinetz J.M."/>
            <person name="Sutton G.G."/>
            <person name="Nierman W.C."/>
            <person name="Fouts D.E."/>
        </authorList>
    </citation>
    <scope>NUCLEOTIDE SEQUENCE [LARGE SCALE GENOMIC DNA]</scope>
    <source>
        <strain evidence="2 3">UI 12758</strain>
    </source>
</reference>
<gene>
    <name evidence="2" type="ORF">LEP1GSC105_0384</name>
</gene>
<evidence type="ECO:0008006" key="4">
    <source>
        <dbReference type="Google" id="ProtNLM"/>
    </source>
</evidence>
<comment type="caution">
    <text evidence="2">The sequence shown here is derived from an EMBL/GenBank/DDBJ whole genome shotgun (WGS) entry which is preliminary data.</text>
</comment>
<feature type="transmembrane region" description="Helical" evidence="1">
    <location>
        <begin position="61"/>
        <end position="82"/>
    </location>
</feature>
<accession>A0A0E2D2B3</accession>
<sequence length="155" mass="18365">MLYMNTLIDTLLQQFIELFFYTIFGGISFAVVFIVSSLTVTGFAFLFHWSRVNLMSKLQSVFQFLLLLFIIGALGNSLWYIFLRERFYHAADVLTYFVPVIPFHNLYVDYECGGYLFDGIQMWHLRLLWIAWAIPCYGIAIFLFLIYYKKRLKQA</sequence>
<keyword evidence="1" id="KW-0812">Transmembrane</keyword>
<proteinExistence type="predicted"/>
<evidence type="ECO:0000256" key="1">
    <source>
        <dbReference type="SAM" id="Phobius"/>
    </source>
</evidence>
<organism evidence="2 3">
    <name type="scientific">Leptospira interrogans str. UI 12758</name>
    <dbReference type="NCBI Taxonomy" id="1049938"/>
    <lineage>
        <taxon>Bacteria</taxon>
        <taxon>Pseudomonadati</taxon>
        <taxon>Spirochaetota</taxon>
        <taxon>Spirochaetia</taxon>
        <taxon>Leptospirales</taxon>
        <taxon>Leptospiraceae</taxon>
        <taxon>Leptospira</taxon>
    </lineage>
</organism>
<name>A0A0E2D2B3_LEPIR</name>
<dbReference type="Proteomes" id="UP000001340">
    <property type="component" value="Unassembled WGS sequence"/>
</dbReference>